<proteinExistence type="predicted"/>
<keyword evidence="2" id="KW-1185">Reference proteome</keyword>
<dbReference type="NCBIfam" id="NF041551">
    <property type="entry name" value="YlcI_YnfO_N"/>
    <property type="match status" value="1"/>
</dbReference>
<evidence type="ECO:0000313" key="2">
    <source>
        <dbReference type="Proteomes" id="UP000269289"/>
    </source>
</evidence>
<dbReference type="RefSeq" id="WP_122149887.1">
    <property type="nucleotide sequence ID" value="NZ_RFFI01000072.1"/>
</dbReference>
<reference evidence="1 2" key="1">
    <citation type="submission" date="2018-10" db="EMBL/GenBank/DDBJ databases">
        <title>Isolation, diversity and antifungal activity of actinobacteria from wheat.</title>
        <authorList>
            <person name="Han C."/>
        </authorList>
    </citation>
    <scope>NUCLEOTIDE SEQUENCE [LARGE SCALE GENOMIC DNA]</scope>
    <source>
        <strain evidence="1 2">NEAU-YY56</strain>
    </source>
</reference>
<dbReference type="Proteomes" id="UP000269289">
    <property type="component" value="Unassembled WGS sequence"/>
</dbReference>
<gene>
    <name evidence="1" type="ORF">EBM89_13095</name>
</gene>
<evidence type="ECO:0000313" key="1">
    <source>
        <dbReference type="EMBL" id="RMI08777.1"/>
    </source>
</evidence>
<organism evidence="1 2">
    <name type="scientific">Cellulomonas triticagri</name>
    <dbReference type="NCBI Taxonomy" id="2483352"/>
    <lineage>
        <taxon>Bacteria</taxon>
        <taxon>Bacillati</taxon>
        <taxon>Actinomycetota</taxon>
        <taxon>Actinomycetes</taxon>
        <taxon>Micrococcales</taxon>
        <taxon>Cellulomonadaceae</taxon>
        <taxon>Cellulomonas</taxon>
    </lineage>
</organism>
<comment type="caution">
    <text evidence="1">The sequence shown here is derived from an EMBL/GenBank/DDBJ whole genome shotgun (WGS) entry which is preliminary data.</text>
</comment>
<dbReference type="InterPro" id="IPR010985">
    <property type="entry name" value="Ribbon_hlx_hlx"/>
</dbReference>
<accession>A0A3M2J3W7</accession>
<dbReference type="EMBL" id="RFFI01000072">
    <property type="protein sequence ID" value="RMI08777.1"/>
    <property type="molecule type" value="Genomic_DNA"/>
</dbReference>
<dbReference type="AlphaFoldDB" id="A0A3M2J3W7"/>
<dbReference type="SUPFAM" id="SSF47598">
    <property type="entry name" value="Ribbon-helix-helix"/>
    <property type="match status" value="1"/>
</dbReference>
<sequence length="78" mass="8535">MSTQIAVRLPDDMVRAVDAFVASGRARSRASVVERALAREIRRFQAERDVEILRAGVPGDDLDALADWAAEQPVDGLD</sequence>
<name>A0A3M2J3W7_9CELL</name>
<dbReference type="CDD" id="cd22231">
    <property type="entry name" value="RHH_NikR_HicB-like"/>
    <property type="match status" value="1"/>
</dbReference>
<dbReference type="GO" id="GO:0006355">
    <property type="term" value="P:regulation of DNA-templated transcription"/>
    <property type="evidence" value="ECO:0007669"/>
    <property type="project" value="InterPro"/>
</dbReference>
<protein>
    <submittedName>
        <fullName evidence="1">Ribbon-helix-helix protein, CopG family</fullName>
    </submittedName>
</protein>